<accession>A0A1G5RXI2</accession>
<dbReference type="RefSeq" id="WP_092590060.1">
    <property type="nucleotide sequence ID" value="NZ_FMWL01000004.1"/>
</dbReference>
<dbReference type="OrthoDB" id="5189031at2"/>
<dbReference type="PANTHER" id="PTHR33802">
    <property type="entry name" value="SI:CH211-161H7.5-RELATED"/>
    <property type="match status" value="1"/>
</dbReference>
<keyword evidence="1" id="KW-1133">Transmembrane helix</keyword>
<feature type="transmembrane region" description="Helical" evidence="1">
    <location>
        <begin position="53"/>
        <end position="76"/>
    </location>
</feature>
<keyword evidence="1" id="KW-0472">Membrane</keyword>
<dbReference type="EMBL" id="FMWL01000004">
    <property type="protein sequence ID" value="SCZ78460.1"/>
    <property type="molecule type" value="Genomic_DNA"/>
</dbReference>
<dbReference type="AlphaFoldDB" id="A0A1G5RXI2"/>
<dbReference type="STRING" id="1120920.SAMN03080599_01276"/>
<reference evidence="2 3" key="1">
    <citation type="submission" date="2016-10" db="EMBL/GenBank/DDBJ databases">
        <authorList>
            <person name="de Groot N.N."/>
        </authorList>
    </citation>
    <scope>NUCLEOTIDE SEQUENCE [LARGE SCALE GENOMIC DNA]</scope>
    <source>
        <strain evidence="2 3">DSM 2784</strain>
    </source>
</reference>
<feature type="transmembrane region" description="Helical" evidence="1">
    <location>
        <begin position="187"/>
        <end position="206"/>
    </location>
</feature>
<evidence type="ECO:0000313" key="3">
    <source>
        <dbReference type="Proteomes" id="UP000199208"/>
    </source>
</evidence>
<feature type="transmembrane region" description="Helical" evidence="1">
    <location>
        <begin position="115"/>
        <end position="134"/>
    </location>
</feature>
<feature type="transmembrane region" description="Helical" evidence="1">
    <location>
        <begin position="155"/>
        <end position="175"/>
    </location>
</feature>
<protein>
    <recommendedName>
        <fullName evidence="4">TspO and MBR related proteins</fullName>
    </recommendedName>
</protein>
<evidence type="ECO:0008006" key="4">
    <source>
        <dbReference type="Google" id="ProtNLM"/>
    </source>
</evidence>
<dbReference type="Proteomes" id="UP000199208">
    <property type="component" value="Unassembled WGS sequence"/>
</dbReference>
<name>A0A1G5RXI2_9FIRM</name>
<dbReference type="PANTHER" id="PTHR33802:SF1">
    <property type="entry name" value="XK-RELATED PROTEIN"/>
    <property type="match status" value="1"/>
</dbReference>
<organism evidence="2 3">
    <name type="scientific">Acidaminobacter hydrogenoformans DSM 2784</name>
    <dbReference type="NCBI Taxonomy" id="1120920"/>
    <lineage>
        <taxon>Bacteria</taxon>
        <taxon>Bacillati</taxon>
        <taxon>Bacillota</taxon>
        <taxon>Clostridia</taxon>
        <taxon>Peptostreptococcales</taxon>
        <taxon>Acidaminobacteraceae</taxon>
        <taxon>Acidaminobacter</taxon>
    </lineage>
</organism>
<proteinExistence type="predicted"/>
<evidence type="ECO:0000256" key="1">
    <source>
        <dbReference type="SAM" id="Phobius"/>
    </source>
</evidence>
<keyword evidence="1" id="KW-0812">Transmembrane</keyword>
<sequence>MELYKKSGQPLKVLNLLFFAGTLAVNALANILPFNGLTTGEVSDDFRNLFTPAPITFSIWGLIYLLLGLFVLYQLGWTSAGKRGVSRVTADIGPLFIISSVANMAWIYFWHYQELALTLLFMLVLLVSLIGIYLRLQDTKRERYGMMTVLVDLPFSIYLGWISVATIANFAAFFVSIEWNAFGLSPVLWTVTVMAVAVLLGVLAIYKNREYAYALVIVWAFVGIYLQHRDYWAGQYPAIQYAAIGGAAVLVVFGLLTAFGFGQGRRSRKTSRRY</sequence>
<feature type="transmembrane region" description="Helical" evidence="1">
    <location>
        <begin position="88"/>
        <end position="109"/>
    </location>
</feature>
<feature type="transmembrane region" description="Helical" evidence="1">
    <location>
        <begin position="211"/>
        <end position="227"/>
    </location>
</feature>
<keyword evidence="3" id="KW-1185">Reference proteome</keyword>
<feature type="transmembrane region" description="Helical" evidence="1">
    <location>
        <begin position="239"/>
        <end position="262"/>
    </location>
</feature>
<evidence type="ECO:0000313" key="2">
    <source>
        <dbReference type="EMBL" id="SCZ78460.1"/>
    </source>
</evidence>
<gene>
    <name evidence="2" type="ORF">SAMN03080599_01276</name>
</gene>